<evidence type="ECO:0000256" key="2">
    <source>
        <dbReference type="ARBA" id="ARBA00023295"/>
    </source>
</evidence>
<proteinExistence type="predicted"/>
<dbReference type="GO" id="GO:0008477">
    <property type="term" value="F:purine nucleosidase activity"/>
    <property type="evidence" value="ECO:0007669"/>
    <property type="project" value="TreeGrafter"/>
</dbReference>
<reference evidence="4" key="1">
    <citation type="submission" date="2023-05" db="EMBL/GenBank/DDBJ databases">
        <title>Metabolic capabilities are highly conserved among human nasal-associated Corynebacterium species in pangenomic analyses.</title>
        <authorList>
            <person name="Tran T.H."/>
            <person name="Roberts A.Q."/>
            <person name="Escapa I.F."/>
            <person name="Gao W."/>
            <person name="Conlan S."/>
            <person name="Kong H."/>
            <person name="Segre J.A."/>
            <person name="Kelly M.S."/>
            <person name="Lemon K.P."/>
        </authorList>
    </citation>
    <scope>NUCLEOTIDE SEQUENCE</scope>
    <source>
        <strain evidence="4">KPL2654</strain>
    </source>
</reference>
<organism evidence="4 5">
    <name type="scientific">Corynebacterium propinquum</name>
    <dbReference type="NCBI Taxonomy" id="43769"/>
    <lineage>
        <taxon>Bacteria</taxon>
        <taxon>Bacillati</taxon>
        <taxon>Actinomycetota</taxon>
        <taxon>Actinomycetes</taxon>
        <taxon>Mycobacteriales</taxon>
        <taxon>Corynebacteriaceae</taxon>
        <taxon>Corynebacterium</taxon>
    </lineage>
</organism>
<keyword evidence="1 4" id="KW-0378">Hydrolase</keyword>
<dbReference type="PANTHER" id="PTHR12304:SF4">
    <property type="entry name" value="URIDINE NUCLEOSIDASE"/>
    <property type="match status" value="1"/>
</dbReference>
<name>A0AAP4F753_9CORY</name>
<dbReference type="EMBL" id="JASNVP010000001">
    <property type="protein sequence ID" value="MDK4325104.1"/>
    <property type="molecule type" value="Genomic_DNA"/>
</dbReference>
<dbReference type="PANTHER" id="PTHR12304">
    <property type="entry name" value="INOSINE-URIDINE PREFERRING NUCLEOSIDE HYDROLASE"/>
    <property type="match status" value="1"/>
</dbReference>
<dbReference type="InterPro" id="IPR036452">
    <property type="entry name" value="Ribo_hydro-like"/>
</dbReference>
<evidence type="ECO:0000313" key="5">
    <source>
        <dbReference type="Proteomes" id="UP001226160"/>
    </source>
</evidence>
<sequence length="365" mass="39199">MTTHASTTRASTTRASRSGLPTILLDCDPGIDDAYALFYLSALHHAREINLVGVTTTAGNTTVENTARNAAWVLGHCTPTAPRGAPAGATSMHAAAISPVPVAMGHPAPLKVELETTPETHGLTGLGYATSTWPGTADSDTPGHGVRLGLQWQEVWEHALRTHDDVHLVVTGPATNAAVFAQEHPELFARFSAITVMGGALNYPGNTTPTAEWNFWVDPHAAQQLFEVAPVPVTLCSLGVTEQMLLTPARLREVQQQIPGTTWSGLLEEITRFYCEFHDSVGEGYQAQIHDLLTVMIALGTVDTIDTKTHVAVEAESELFRGTSVADFKNHWSRGPNARVVRAADISAAFAELNRAARLASDYLR</sequence>
<protein>
    <submittedName>
        <fullName evidence="4">Nucleoside hydrolase</fullName>
    </submittedName>
</protein>
<dbReference type="RefSeq" id="WP_239211351.1">
    <property type="nucleotide sequence ID" value="NZ_JAKRDM010000003.1"/>
</dbReference>
<dbReference type="SUPFAM" id="SSF53590">
    <property type="entry name" value="Nucleoside hydrolase"/>
    <property type="match status" value="1"/>
</dbReference>
<feature type="domain" description="Inosine/uridine-preferring nucleoside hydrolase" evidence="3">
    <location>
        <begin position="23"/>
        <end position="348"/>
    </location>
</feature>
<accession>A0AAP4F753</accession>
<dbReference type="GO" id="GO:0005829">
    <property type="term" value="C:cytosol"/>
    <property type="evidence" value="ECO:0007669"/>
    <property type="project" value="TreeGrafter"/>
</dbReference>
<comment type="caution">
    <text evidence="4">The sequence shown here is derived from an EMBL/GenBank/DDBJ whole genome shotgun (WGS) entry which is preliminary data.</text>
</comment>
<keyword evidence="2" id="KW-0326">Glycosidase</keyword>
<gene>
    <name evidence="4" type="ORF">QPX54_01030</name>
</gene>
<dbReference type="InterPro" id="IPR023186">
    <property type="entry name" value="IUNH"/>
</dbReference>
<evidence type="ECO:0000259" key="3">
    <source>
        <dbReference type="Pfam" id="PF01156"/>
    </source>
</evidence>
<dbReference type="AlphaFoldDB" id="A0AAP4F753"/>
<evidence type="ECO:0000256" key="1">
    <source>
        <dbReference type="ARBA" id="ARBA00022801"/>
    </source>
</evidence>
<dbReference type="Gene3D" id="3.90.245.10">
    <property type="entry name" value="Ribonucleoside hydrolase-like"/>
    <property type="match status" value="1"/>
</dbReference>
<dbReference type="Proteomes" id="UP001226160">
    <property type="component" value="Unassembled WGS sequence"/>
</dbReference>
<dbReference type="InterPro" id="IPR001910">
    <property type="entry name" value="Inosine/uridine_hydrolase_dom"/>
</dbReference>
<evidence type="ECO:0000313" key="4">
    <source>
        <dbReference type="EMBL" id="MDK4325104.1"/>
    </source>
</evidence>
<dbReference type="Pfam" id="PF01156">
    <property type="entry name" value="IU_nuc_hydro"/>
    <property type="match status" value="1"/>
</dbReference>
<dbReference type="GO" id="GO:0006152">
    <property type="term" value="P:purine nucleoside catabolic process"/>
    <property type="evidence" value="ECO:0007669"/>
    <property type="project" value="TreeGrafter"/>
</dbReference>